<dbReference type="PRINTS" id="PR01007">
    <property type="entry name" value="FLGHOOKFLIK"/>
</dbReference>
<comment type="caution">
    <text evidence="6">The sequence shown here is derived from an EMBL/GenBank/DDBJ whole genome shotgun (WGS) entry which is preliminary data.</text>
</comment>
<gene>
    <name evidence="6" type="ORF">HCJ96_06315</name>
</gene>
<feature type="domain" description="Flagellar hook-length control protein-like C-terminal" evidence="5">
    <location>
        <begin position="462"/>
        <end position="544"/>
    </location>
</feature>
<evidence type="ECO:0000313" key="6">
    <source>
        <dbReference type="EMBL" id="NMH59623.1"/>
    </source>
</evidence>
<name>A0ABX1R2Z7_9ALTE</name>
<accession>A0ABX1R2Z7</accession>
<evidence type="ECO:0000313" key="7">
    <source>
        <dbReference type="Proteomes" id="UP000709336"/>
    </source>
</evidence>
<dbReference type="RefSeq" id="WP_169210185.1">
    <property type="nucleotide sequence ID" value="NZ_JAATNW010000003.1"/>
</dbReference>
<feature type="compositionally biased region" description="Basic and acidic residues" evidence="4">
    <location>
        <begin position="68"/>
        <end position="77"/>
    </location>
</feature>
<evidence type="ECO:0000256" key="1">
    <source>
        <dbReference type="ARBA" id="ARBA00003944"/>
    </source>
</evidence>
<feature type="compositionally biased region" description="Basic and acidic residues" evidence="4">
    <location>
        <begin position="42"/>
        <end position="51"/>
    </location>
</feature>
<comment type="similarity">
    <text evidence="2">Belongs to the FliK family.</text>
</comment>
<sequence length="585" mass="62999">MQQVATKGSQIAALPIELDLQPSRQGNANDQFRQALEQSANRPRDKDKKGEITPIWKAPEKSPSASQTDRRTAERSETVSAQSAAKPESRPAVPANTDSQGTEPAIAAHDKNEDTNWLELVESVKDYNENPDKAALSQVTDSMSGDDITLSDELSAKLDALLAKLGEDSAISNDEMSILAAIQEQLSAMETEVEGPVTIAVLFDQLSQKLNQMVAKAMDAGEKVESPKATALATALLTLQAEDADKTNPLAAQGADSSDDALEASAKLLLSLMHSEKQNAQLQTSGSQSALNEKLTAPQNLDKLLQSMQQLSAKGQSESVEAIADRVIKLLPATATEQQQQAVKNAVITGLNEMNAQLAQGREPGINLQDLIAGALSEANIQLDNAMKQQLEGQFTLLSNAMQTAQQNATVDADRQALASIDTSLRENTQIRSEMSKAQQAADGLDKPVNLTRAEGQQQLNEKIRWMINSRSSLAEIRLDPPELGSMQVRVNISGDTANVNFVVQSQHAKDALADAENRLREMLAEQGITLGESFVQQQDSQQSEEDGQFAGSGHSGDDFEGDDTQTQTESGTRKRDTNGIDDYA</sequence>
<dbReference type="Pfam" id="PF02120">
    <property type="entry name" value="Flg_hook"/>
    <property type="match status" value="1"/>
</dbReference>
<protein>
    <recommendedName>
        <fullName evidence="5">Flagellar hook-length control protein-like C-terminal domain-containing protein</fullName>
    </recommendedName>
</protein>
<evidence type="ECO:0000256" key="4">
    <source>
        <dbReference type="SAM" id="MobiDB-lite"/>
    </source>
</evidence>
<feature type="region of interest" description="Disordered" evidence="4">
    <location>
        <begin position="1"/>
        <end position="114"/>
    </location>
</feature>
<dbReference type="InterPro" id="IPR038610">
    <property type="entry name" value="FliK-like_C_sf"/>
</dbReference>
<dbReference type="EMBL" id="JAATNW010000003">
    <property type="protein sequence ID" value="NMH59623.1"/>
    <property type="molecule type" value="Genomic_DNA"/>
</dbReference>
<evidence type="ECO:0000256" key="2">
    <source>
        <dbReference type="ARBA" id="ARBA00009149"/>
    </source>
</evidence>
<feature type="region of interest" description="Disordered" evidence="4">
    <location>
        <begin position="532"/>
        <end position="585"/>
    </location>
</feature>
<dbReference type="Gene3D" id="3.30.750.140">
    <property type="match status" value="1"/>
</dbReference>
<dbReference type="PANTHER" id="PTHR37533">
    <property type="entry name" value="FLAGELLAR HOOK-LENGTH CONTROL PROTEIN"/>
    <property type="match status" value="1"/>
</dbReference>
<feature type="compositionally biased region" description="Low complexity" evidence="4">
    <location>
        <begin position="532"/>
        <end position="542"/>
    </location>
</feature>
<evidence type="ECO:0000259" key="5">
    <source>
        <dbReference type="Pfam" id="PF02120"/>
    </source>
</evidence>
<dbReference type="InterPro" id="IPR052563">
    <property type="entry name" value="FliK"/>
</dbReference>
<proteinExistence type="inferred from homology"/>
<dbReference type="InterPro" id="IPR001635">
    <property type="entry name" value="Flag_hook_Flik"/>
</dbReference>
<dbReference type="PANTHER" id="PTHR37533:SF2">
    <property type="entry name" value="FLAGELLAR HOOK-LENGTH CONTROL PROTEIN"/>
    <property type="match status" value="1"/>
</dbReference>
<keyword evidence="3" id="KW-1005">Bacterial flagellum biogenesis</keyword>
<keyword evidence="7" id="KW-1185">Reference proteome</keyword>
<dbReference type="CDD" id="cd17470">
    <property type="entry name" value="T3SS_Flik_C"/>
    <property type="match status" value="1"/>
</dbReference>
<dbReference type="Proteomes" id="UP000709336">
    <property type="component" value="Unassembled WGS sequence"/>
</dbReference>
<evidence type="ECO:0000256" key="3">
    <source>
        <dbReference type="ARBA" id="ARBA00022795"/>
    </source>
</evidence>
<comment type="function">
    <text evidence="1">Controls the length of the flagellar hook.</text>
</comment>
<feature type="compositionally biased region" description="Polar residues" evidence="4">
    <location>
        <begin position="22"/>
        <end position="41"/>
    </location>
</feature>
<organism evidence="6 7">
    <name type="scientific">Alteromonas ponticola</name>
    <dbReference type="NCBI Taxonomy" id="2720613"/>
    <lineage>
        <taxon>Bacteria</taxon>
        <taxon>Pseudomonadati</taxon>
        <taxon>Pseudomonadota</taxon>
        <taxon>Gammaproteobacteria</taxon>
        <taxon>Alteromonadales</taxon>
        <taxon>Alteromonadaceae</taxon>
        <taxon>Alteromonas/Salinimonas group</taxon>
        <taxon>Alteromonas</taxon>
    </lineage>
</organism>
<reference evidence="6 7" key="1">
    <citation type="submission" date="2020-03" db="EMBL/GenBank/DDBJ databases">
        <title>Alteromonas ponticola sp. nov., isolated from seawater.</title>
        <authorList>
            <person name="Yoon J.-H."/>
            <person name="Kim Y.-O."/>
        </authorList>
    </citation>
    <scope>NUCLEOTIDE SEQUENCE [LARGE SCALE GENOMIC DNA]</scope>
    <source>
        <strain evidence="6 7">MYP5</strain>
    </source>
</reference>
<dbReference type="InterPro" id="IPR021136">
    <property type="entry name" value="Flagellar_hook_control-like_C"/>
</dbReference>